<dbReference type="EMBL" id="JACHJU010000001">
    <property type="protein sequence ID" value="MBB4936009.1"/>
    <property type="molecule type" value="Genomic_DNA"/>
</dbReference>
<dbReference type="RefSeq" id="WP_184752301.1">
    <property type="nucleotide sequence ID" value="NZ_JACHJU010000001.1"/>
</dbReference>
<dbReference type="PANTHER" id="PTHR33627">
    <property type="entry name" value="TRANSPOSASE"/>
    <property type="match status" value="1"/>
</dbReference>
<evidence type="ECO:0000313" key="9">
    <source>
        <dbReference type="Proteomes" id="UP000534286"/>
    </source>
</evidence>
<name>A0A7W7WEL0_9ACTN</name>
<dbReference type="AlphaFoldDB" id="A0A7W7WEL0"/>
<evidence type="ECO:0000313" key="2">
    <source>
        <dbReference type="EMBL" id="MBB4936009.1"/>
    </source>
</evidence>
<dbReference type="InterPro" id="IPR038721">
    <property type="entry name" value="IS701-like_DDE_dom"/>
</dbReference>
<dbReference type="EMBL" id="JACHJU010000004">
    <property type="protein sequence ID" value="MBB4942768.1"/>
    <property type="molecule type" value="Genomic_DNA"/>
</dbReference>
<dbReference type="Proteomes" id="UP000534286">
    <property type="component" value="Unassembled WGS sequence"/>
</dbReference>
<feature type="domain" description="Transposase IS701-like DDE" evidence="1">
    <location>
        <begin position="23"/>
        <end position="121"/>
    </location>
</feature>
<dbReference type="EMBL" id="JACHJU010000002">
    <property type="protein sequence ID" value="MBB4941776.1"/>
    <property type="molecule type" value="Genomic_DNA"/>
</dbReference>
<dbReference type="InterPro" id="IPR039365">
    <property type="entry name" value="IS701-like"/>
</dbReference>
<reference evidence="8 9" key="1">
    <citation type="submission" date="2020-08" db="EMBL/GenBank/DDBJ databases">
        <title>Sequencing the genomes of 1000 actinobacteria strains.</title>
        <authorList>
            <person name="Klenk H.-P."/>
        </authorList>
    </citation>
    <scope>NUCLEOTIDE SEQUENCE [LARGE SCALE GENOMIC DNA]</scope>
    <source>
        <strain evidence="8 9">DSM 43023</strain>
    </source>
</reference>
<dbReference type="EMBL" id="JACHJU010000001">
    <property type="protein sequence ID" value="MBB4938188.1"/>
    <property type="molecule type" value="Genomic_DNA"/>
</dbReference>
<accession>A0A7W7WEL0</accession>
<dbReference type="EMBL" id="JACHJU010000001">
    <property type="protein sequence ID" value="MBB4938177.1"/>
    <property type="molecule type" value="Genomic_DNA"/>
</dbReference>
<proteinExistence type="predicted"/>
<sequence length="124" mass="14122">MTPDEMAPVRPRLEKFADQMLRRVLRRRDQLATGELYLRGLMLDGRRKSMDPMAERLGVDTQRLQQFMADSTWDYEPVRENLTHWALERIGPQAVVIDDVGFPKDGPNSPGVARMYSGTLGACS</sequence>
<dbReference type="PANTHER" id="PTHR33627:SF1">
    <property type="entry name" value="TRANSPOSASE"/>
    <property type="match status" value="1"/>
</dbReference>
<comment type="caution">
    <text evidence="8">The sequence shown here is derived from an EMBL/GenBank/DDBJ whole genome shotgun (WGS) entry which is preliminary data.</text>
</comment>
<dbReference type="EMBL" id="JACHJU010000005">
    <property type="protein sequence ID" value="MBB4943575.1"/>
    <property type="molecule type" value="Genomic_DNA"/>
</dbReference>
<evidence type="ECO:0000259" key="1">
    <source>
        <dbReference type="Pfam" id="PF13546"/>
    </source>
</evidence>
<evidence type="ECO:0000313" key="4">
    <source>
        <dbReference type="EMBL" id="MBB4938185.1"/>
    </source>
</evidence>
<evidence type="ECO:0000313" key="7">
    <source>
        <dbReference type="EMBL" id="MBB4942768.1"/>
    </source>
</evidence>
<evidence type="ECO:0000313" key="5">
    <source>
        <dbReference type="EMBL" id="MBB4938188.1"/>
    </source>
</evidence>
<evidence type="ECO:0000313" key="6">
    <source>
        <dbReference type="EMBL" id="MBB4941776.1"/>
    </source>
</evidence>
<protein>
    <submittedName>
        <fullName evidence="8">SRSO17 transposase</fullName>
    </submittedName>
</protein>
<gene>
    <name evidence="2" type="ORF">FHR32_000314</name>
    <name evidence="3" type="ORF">FHR32_002482</name>
    <name evidence="4" type="ORF">FHR32_002490</name>
    <name evidence="5" type="ORF">FHR32_002493</name>
    <name evidence="6" type="ORF">FHR32_006153</name>
    <name evidence="7" type="ORF">FHR32_007168</name>
    <name evidence="8" type="ORF">FHR32_007975</name>
</gene>
<evidence type="ECO:0000313" key="3">
    <source>
        <dbReference type="EMBL" id="MBB4938177.1"/>
    </source>
</evidence>
<dbReference type="Pfam" id="PF13546">
    <property type="entry name" value="DDE_5"/>
    <property type="match status" value="1"/>
</dbReference>
<evidence type="ECO:0000313" key="8">
    <source>
        <dbReference type="EMBL" id="MBB4943575.1"/>
    </source>
</evidence>
<dbReference type="EMBL" id="JACHJU010000001">
    <property type="protein sequence ID" value="MBB4938185.1"/>
    <property type="molecule type" value="Genomic_DNA"/>
</dbReference>
<keyword evidence="9" id="KW-1185">Reference proteome</keyword>
<organism evidence="8 9">
    <name type="scientific">Streptosporangium album</name>
    <dbReference type="NCBI Taxonomy" id="47479"/>
    <lineage>
        <taxon>Bacteria</taxon>
        <taxon>Bacillati</taxon>
        <taxon>Actinomycetota</taxon>
        <taxon>Actinomycetes</taxon>
        <taxon>Streptosporangiales</taxon>
        <taxon>Streptosporangiaceae</taxon>
        <taxon>Streptosporangium</taxon>
    </lineage>
</organism>